<proteinExistence type="predicted"/>
<name>A0AAD2D9H1_EUPCR</name>
<comment type="caution">
    <text evidence="1">The sequence shown here is derived from an EMBL/GenBank/DDBJ whole genome shotgun (WGS) entry which is preliminary data.</text>
</comment>
<protein>
    <submittedName>
        <fullName evidence="1">Uncharacterized protein</fullName>
    </submittedName>
</protein>
<dbReference type="Proteomes" id="UP001295684">
    <property type="component" value="Unassembled WGS sequence"/>
</dbReference>
<accession>A0AAD2D9H1</accession>
<reference evidence="1" key="1">
    <citation type="submission" date="2023-07" db="EMBL/GenBank/DDBJ databases">
        <authorList>
            <consortium name="AG Swart"/>
            <person name="Singh M."/>
            <person name="Singh A."/>
            <person name="Seah K."/>
            <person name="Emmerich C."/>
        </authorList>
    </citation>
    <scope>NUCLEOTIDE SEQUENCE</scope>
    <source>
        <strain evidence="1">DP1</strain>
    </source>
</reference>
<dbReference type="AlphaFoldDB" id="A0AAD2D9H1"/>
<organism evidence="1 2">
    <name type="scientific">Euplotes crassus</name>
    <dbReference type="NCBI Taxonomy" id="5936"/>
    <lineage>
        <taxon>Eukaryota</taxon>
        <taxon>Sar</taxon>
        <taxon>Alveolata</taxon>
        <taxon>Ciliophora</taxon>
        <taxon>Intramacronucleata</taxon>
        <taxon>Spirotrichea</taxon>
        <taxon>Hypotrichia</taxon>
        <taxon>Euplotida</taxon>
        <taxon>Euplotidae</taxon>
        <taxon>Moneuplotes</taxon>
    </lineage>
</organism>
<evidence type="ECO:0000313" key="1">
    <source>
        <dbReference type="EMBL" id="CAI2384383.1"/>
    </source>
</evidence>
<gene>
    <name evidence="1" type="ORF">ECRASSUSDP1_LOCUS25908</name>
</gene>
<dbReference type="EMBL" id="CAMPGE010026712">
    <property type="protein sequence ID" value="CAI2384383.1"/>
    <property type="molecule type" value="Genomic_DNA"/>
</dbReference>
<sequence length="66" mass="7550">MEKNSIVPTNPEVLGELKKAAIRMQKPNMLIPYSHKCRNSKNLLVSSNTGININIIQTHWIVFMMI</sequence>
<evidence type="ECO:0000313" key="2">
    <source>
        <dbReference type="Proteomes" id="UP001295684"/>
    </source>
</evidence>
<keyword evidence="2" id="KW-1185">Reference proteome</keyword>